<proteinExistence type="predicted"/>
<name>A0ACC1MWD2_9HYPO</name>
<gene>
    <name evidence="1" type="ORF">NQ176_g7840</name>
</gene>
<organism evidence="1 2">
    <name type="scientific">Zarea fungicola</name>
    <dbReference type="NCBI Taxonomy" id="93591"/>
    <lineage>
        <taxon>Eukaryota</taxon>
        <taxon>Fungi</taxon>
        <taxon>Dikarya</taxon>
        <taxon>Ascomycota</taxon>
        <taxon>Pezizomycotina</taxon>
        <taxon>Sordariomycetes</taxon>
        <taxon>Hypocreomycetidae</taxon>
        <taxon>Hypocreales</taxon>
        <taxon>Cordycipitaceae</taxon>
        <taxon>Zarea</taxon>
    </lineage>
</organism>
<evidence type="ECO:0000313" key="1">
    <source>
        <dbReference type="EMBL" id="KAJ2971140.1"/>
    </source>
</evidence>
<dbReference type="Proteomes" id="UP001143910">
    <property type="component" value="Unassembled WGS sequence"/>
</dbReference>
<protein>
    <submittedName>
        <fullName evidence="1">Uncharacterized protein</fullName>
    </submittedName>
</protein>
<comment type="caution">
    <text evidence="1">The sequence shown here is derived from an EMBL/GenBank/DDBJ whole genome shotgun (WGS) entry which is preliminary data.</text>
</comment>
<sequence>MDKHYVVTKPAFKAHYAIASEDGQDDYFVNIKTKIKPSQPRLTFHAGSDKEAPIAAVLHFQASKVNMKIGVGDPTDMSAVEWEDLSCMNKLTHAKYNWSANIPSSQEASGSSPTSGGAQKFDRKTFTWTRTRSQSIDGTKPTARTNRHWKLSEEGSEELLAVFTGQAKIGQCGTLAVRSDLGDKFRLMALVTLVGLYERVRTSGGG</sequence>
<keyword evidence="2" id="KW-1185">Reference proteome</keyword>
<evidence type="ECO:0000313" key="2">
    <source>
        <dbReference type="Proteomes" id="UP001143910"/>
    </source>
</evidence>
<accession>A0ACC1MWD2</accession>
<reference evidence="1" key="1">
    <citation type="submission" date="2022-08" db="EMBL/GenBank/DDBJ databases">
        <title>Genome Sequence of Lecanicillium fungicola.</title>
        <authorList>
            <person name="Buettner E."/>
        </authorList>
    </citation>
    <scope>NUCLEOTIDE SEQUENCE</scope>
    <source>
        <strain evidence="1">Babe33</strain>
    </source>
</reference>
<dbReference type="EMBL" id="JANJQO010001398">
    <property type="protein sequence ID" value="KAJ2971140.1"/>
    <property type="molecule type" value="Genomic_DNA"/>
</dbReference>